<name>A0A8K0DSL6_9ROSA</name>
<gene>
    <name evidence="5" type="ORF">FNV43_RR25144</name>
</gene>
<dbReference type="Pfam" id="PF24926">
    <property type="entry name" value="ACT_ACR9_C"/>
    <property type="match status" value="1"/>
</dbReference>
<dbReference type="InterPro" id="IPR040217">
    <property type="entry name" value="ACR1-12"/>
</dbReference>
<dbReference type="PANTHER" id="PTHR31096:SF74">
    <property type="entry name" value="ACT DOMAIN-CONTAINING PROTEIN ACR"/>
    <property type="match status" value="1"/>
</dbReference>
<evidence type="ECO:0000313" key="6">
    <source>
        <dbReference type="Proteomes" id="UP000796880"/>
    </source>
</evidence>
<evidence type="ECO:0000256" key="2">
    <source>
        <dbReference type="RuleBase" id="RU369043"/>
    </source>
</evidence>
<feature type="domain" description="ACT" evidence="3">
    <location>
        <begin position="11"/>
        <end position="86"/>
    </location>
</feature>
<evidence type="ECO:0000259" key="3">
    <source>
        <dbReference type="Pfam" id="PF24914"/>
    </source>
</evidence>
<accession>A0A8K0DSL6</accession>
<reference evidence="5" key="1">
    <citation type="submission" date="2020-03" db="EMBL/GenBank/DDBJ databases">
        <title>A high-quality chromosome-level genome assembly of a woody plant with both climbing and erect habits, Rhamnella rubrinervis.</title>
        <authorList>
            <person name="Lu Z."/>
            <person name="Yang Y."/>
            <person name="Zhu X."/>
            <person name="Sun Y."/>
        </authorList>
    </citation>
    <scope>NUCLEOTIDE SEQUENCE</scope>
    <source>
        <strain evidence="5">BYM</strain>
        <tissue evidence="5">Leaf</tissue>
    </source>
</reference>
<feature type="domain" description="ACT" evidence="4">
    <location>
        <begin position="333"/>
        <end position="411"/>
    </location>
</feature>
<dbReference type="Pfam" id="PF24931">
    <property type="entry name" value="ACT_ACR9_3rd"/>
    <property type="match status" value="1"/>
</dbReference>
<proteinExistence type="predicted"/>
<evidence type="ECO:0000256" key="1">
    <source>
        <dbReference type="ARBA" id="ARBA00022737"/>
    </source>
</evidence>
<organism evidence="5 6">
    <name type="scientific">Rhamnella rubrinervis</name>
    <dbReference type="NCBI Taxonomy" id="2594499"/>
    <lineage>
        <taxon>Eukaryota</taxon>
        <taxon>Viridiplantae</taxon>
        <taxon>Streptophyta</taxon>
        <taxon>Embryophyta</taxon>
        <taxon>Tracheophyta</taxon>
        <taxon>Spermatophyta</taxon>
        <taxon>Magnoliopsida</taxon>
        <taxon>eudicotyledons</taxon>
        <taxon>Gunneridae</taxon>
        <taxon>Pentapetalae</taxon>
        <taxon>rosids</taxon>
        <taxon>fabids</taxon>
        <taxon>Rosales</taxon>
        <taxon>Rhamnaceae</taxon>
        <taxon>rhamnoid group</taxon>
        <taxon>Rhamneae</taxon>
        <taxon>Rhamnella</taxon>
    </lineage>
</organism>
<keyword evidence="6" id="KW-1185">Reference proteome</keyword>
<dbReference type="GO" id="GO:0016597">
    <property type="term" value="F:amino acid binding"/>
    <property type="evidence" value="ECO:0007669"/>
    <property type="project" value="UniProtKB-UniRule"/>
</dbReference>
<dbReference type="AlphaFoldDB" id="A0A8K0DSL6"/>
<sequence>MGILHEDLVLISQAEKPEDPTEITVNCPDKTGLGCDLCRIILRFGLSICRGDVSTDGKWCYIVFWVVGKPYTRWNLLKSRLLEVCPSYLSASGISYYRLENQQPKPPDVFLLKFWCSFDREGLLHDVTEVLCELELTIRRVKVSTAPDGRVMDLFFVTDSRELLHTELRKEETIHCLKAVVGDAMISCEIDEAGPEVATCSQGSPYLPSAINEEMFSLELPNGHLSGLFASNPISVAVDNTLSPSHTLVQMQCQDHKGLIYDIMRTLKDYNIQISYGRFFANQKRNCELDLFIMQADGKKIVDPNKQDALCSRLRMELLRPLRVAVVSRGPDTELLVANPVELSGRGRPLVFYDITLALKVLKTRIFSAEIARHMIRDREWEVYRILLDEGVGFSVPRNKIEEGVRNTLMGWDSR</sequence>
<comment type="function">
    <text evidence="2">Binds amino acids.</text>
</comment>
<keyword evidence="1 2" id="KW-0677">Repeat</keyword>
<dbReference type="Proteomes" id="UP000796880">
    <property type="component" value="Unassembled WGS sequence"/>
</dbReference>
<protein>
    <recommendedName>
        <fullName evidence="2">ACT domain-containing protein ACR</fullName>
    </recommendedName>
    <alternativeName>
        <fullName evidence="2">Protein ACT DOMAIN REPEATS</fullName>
    </alternativeName>
</protein>
<dbReference type="InterPro" id="IPR056816">
    <property type="entry name" value="ACR2/9/10_N"/>
</dbReference>
<evidence type="ECO:0000259" key="4">
    <source>
        <dbReference type="Pfam" id="PF24926"/>
    </source>
</evidence>
<dbReference type="InterPro" id="IPR045865">
    <property type="entry name" value="ACT-like_dom_sf"/>
</dbReference>
<dbReference type="Pfam" id="PF24914">
    <property type="entry name" value="ACR10_N"/>
    <property type="match status" value="1"/>
</dbReference>
<dbReference type="PANTHER" id="PTHR31096">
    <property type="entry name" value="ACT DOMAIN-CONTAINING PROTEIN ACR4-RELATED"/>
    <property type="match status" value="1"/>
</dbReference>
<comment type="caution">
    <text evidence="5">The sequence shown here is derived from an EMBL/GenBank/DDBJ whole genome shotgun (WGS) entry which is preliminary data.</text>
</comment>
<dbReference type="OrthoDB" id="2019824at2759"/>
<dbReference type="InterPro" id="IPR056805">
    <property type="entry name" value="ACT_ACR9/10_C"/>
</dbReference>
<dbReference type="SUPFAM" id="SSF55021">
    <property type="entry name" value="ACT-like"/>
    <property type="match status" value="2"/>
</dbReference>
<dbReference type="EMBL" id="VOIH02000011">
    <property type="protein sequence ID" value="KAF3434041.1"/>
    <property type="molecule type" value="Genomic_DNA"/>
</dbReference>
<evidence type="ECO:0000313" key="5">
    <source>
        <dbReference type="EMBL" id="KAF3434041.1"/>
    </source>
</evidence>